<dbReference type="EMBL" id="BGPR01002883">
    <property type="protein sequence ID" value="GBM80431.1"/>
    <property type="molecule type" value="Genomic_DNA"/>
</dbReference>
<dbReference type="Proteomes" id="UP000499080">
    <property type="component" value="Unassembled WGS sequence"/>
</dbReference>
<comment type="caution">
    <text evidence="2">The sequence shown here is derived from an EMBL/GenBank/DDBJ whole genome shotgun (WGS) entry which is preliminary data.</text>
</comment>
<gene>
    <name evidence="2" type="ORF">AVEN_145765_1</name>
</gene>
<proteinExistence type="predicted"/>
<protein>
    <submittedName>
        <fullName evidence="2">Uncharacterized protein</fullName>
    </submittedName>
</protein>
<reference evidence="2 3" key="1">
    <citation type="journal article" date="2019" name="Sci. Rep.">
        <title>Orb-weaving spider Araneus ventricosus genome elucidates the spidroin gene catalogue.</title>
        <authorList>
            <person name="Kono N."/>
            <person name="Nakamura H."/>
            <person name="Ohtoshi R."/>
            <person name="Moran D.A.P."/>
            <person name="Shinohara A."/>
            <person name="Yoshida Y."/>
            <person name="Fujiwara M."/>
            <person name="Mori M."/>
            <person name="Tomita M."/>
            <person name="Arakawa K."/>
        </authorList>
    </citation>
    <scope>NUCLEOTIDE SEQUENCE [LARGE SCALE GENOMIC DNA]</scope>
</reference>
<evidence type="ECO:0000256" key="1">
    <source>
        <dbReference type="SAM" id="MobiDB-lite"/>
    </source>
</evidence>
<feature type="region of interest" description="Disordered" evidence="1">
    <location>
        <begin position="105"/>
        <end position="124"/>
    </location>
</feature>
<keyword evidence="3" id="KW-1185">Reference proteome</keyword>
<sequence length="138" mass="14847">MRNDFLLLPAQGQTDVIRYSVMKFLSALPVRMRVEKTDSLQKEKLTASAQSGGHACRCTVHTGDGMAGAPSWCCVNFVNKILSTRSSAESTGVSYTEDFMCAKKKKSSGLGSGERGGQSTSDPSCGIDQAILLRRYAT</sequence>
<name>A0A4Y2IRF3_ARAVE</name>
<evidence type="ECO:0000313" key="3">
    <source>
        <dbReference type="Proteomes" id="UP000499080"/>
    </source>
</evidence>
<dbReference type="AlphaFoldDB" id="A0A4Y2IRF3"/>
<organism evidence="2 3">
    <name type="scientific">Araneus ventricosus</name>
    <name type="common">Orbweaver spider</name>
    <name type="synonym">Epeira ventricosa</name>
    <dbReference type="NCBI Taxonomy" id="182803"/>
    <lineage>
        <taxon>Eukaryota</taxon>
        <taxon>Metazoa</taxon>
        <taxon>Ecdysozoa</taxon>
        <taxon>Arthropoda</taxon>
        <taxon>Chelicerata</taxon>
        <taxon>Arachnida</taxon>
        <taxon>Araneae</taxon>
        <taxon>Araneomorphae</taxon>
        <taxon>Entelegynae</taxon>
        <taxon>Araneoidea</taxon>
        <taxon>Araneidae</taxon>
        <taxon>Araneus</taxon>
    </lineage>
</organism>
<accession>A0A4Y2IRF3</accession>
<evidence type="ECO:0000313" key="2">
    <source>
        <dbReference type="EMBL" id="GBM80431.1"/>
    </source>
</evidence>